<organism evidence="2 3">
    <name type="scientific">Atopobium deltae</name>
    <dbReference type="NCBI Taxonomy" id="1393034"/>
    <lineage>
        <taxon>Bacteria</taxon>
        <taxon>Bacillati</taxon>
        <taxon>Actinomycetota</taxon>
        <taxon>Coriobacteriia</taxon>
        <taxon>Coriobacteriales</taxon>
        <taxon>Atopobiaceae</taxon>
        <taxon>Atopobium</taxon>
    </lineage>
</organism>
<sequence length="65" mass="7544">MSEIIKEEKWIGTKEAAEYLGVQPATIRDWIRKGKDIPRRKIGKAWKFKLSELKEWIASGKSAIE</sequence>
<proteinExistence type="predicted"/>
<dbReference type="InterPro" id="IPR009061">
    <property type="entry name" value="DNA-bd_dom_put_sf"/>
</dbReference>
<evidence type="ECO:0000259" key="1">
    <source>
        <dbReference type="Pfam" id="PF12728"/>
    </source>
</evidence>
<name>A0A133XX50_9ACTN</name>
<dbReference type="Pfam" id="PF12728">
    <property type="entry name" value="HTH_17"/>
    <property type="match status" value="1"/>
</dbReference>
<reference evidence="3" key="1">
    <citation type="submission" date="2016-01" db="EMBL/GenBank/DDBJ databases">
        <authorList>
            <person name="Mitreva M."/>
            <person name="Pepin K.H."/>
            <person name="Mihindukulasuriya K.A."/>
            <person name="Fulton R."/>
            <person name="Fronick C."/>
            <person name="O'Laughlin M."/>
            <person name="Miner T."/>
            <person name="Herter B."/>
            <person name="Rosa B.A."/>
            <person name="Cordes M."/>
            <person name="Tomlinson C."/>
            <person name="Wollam A."/>
            <person name="Palsikar V.B."/>
            <person name="Mardis E.R."/>
            <person name="Wilson R.K."/>
        </authorList>
    </citation>
    <scope>NUCLEOTIDE SEQUENCE [LARGE SCALE GENOMIC DNA]</scope>
    <source>
        <strain evidence="3">DNF00019</strain>
    </source>
</reference>
<accession>A0A133XX50</accession>
<dbReference type="RefSeq" id="WP_066304527.1">
    <property type="nucleotide sequence ID" value="NZ_KQ959484.1"/>
</dbReference>
<dbReference type="EMBL" id="LSCR01000002">
    <property type="protein sequence ID" value="KXB35536.1"/>
    <property type="molecule type" value="Genomic_DNA"/>
</dbReference>
<feature type="domain" description="Helix-turn-helix" evidence="1">
    <location>
        <begin position="10"/>
        <end position="60"/>
    </location>
</feature>
<protein>
    <submittedName>
        <fullName evidence="2">DNA binding domain, excisionase family</fullName>
    </submittedName>
</protein>
<dbReference type="SUPFAM" id="SSF46955">
    <property type="entry name" value="Putative DNA-binding domain"/>
    <property type="match status" value="1"/>
</dbReference>
<dbReference type="InterPro" id="IPR010093">
    <property type="entry name" value="SinI_DNA-bd"/>
</dbReference>
<dbReference type="PATRIC" id="fig|1393034.3.peg.181"/>
<evidence type="ECO:0000313" key="2">
    <source>
        <dbReference type="EMBL" id="KXB35536.1"/>
    </source>
</evidence>
<dbReference type="GO" id="GO:0003677">
    <property type="term" value="F:DNA binding"/>
    <property type="evidence" value="ECO:0007669"/>
    <property type="project" value="InterPro"/>
</dbReference>
<dbReference type="InterPro" id="IPR041657">
    <property type="entry name" value="HTH_17"/>
</dbReference>
<dbReference type="OrthoDB" id="5524782at2"/>
<dbReference type="AlphaFoldDB" id="A0A133XX50"/>
<gene>
    <name evidence="2" type="ORF">HMPREF3192_00187</name>
</gene>
<keyword evidence="3" id="KW-1185">Reference proteome</keyword>
<dbReference type="Gene3D" id="1.10.10.10">
    <property type="entry name" value="Winged helix-like DNA-binding domain superfamily/Winged helix DNA-binding domain"/>
    <property type="match status" value="1"/>
</dbReference>
<evidence type="ECO:0000313" key="3">
    <source>
        <dbReference type="Proteomes" id="UP000070675"/>
    </source>
</evidence>
<dbReference type="Proteomes" id="UP000070675">
    <property type="component" value="Unassembled WGS sequence"/>
</dbReference>
<dbReference type="InterPro" id="IPR036388">
    <property type="entry name" value="WH-like_DNA-bd_sf"/>
</dbReference>
<dbReference type="STRING" id="1393034.HMPREF3192_00187"/>
<comment type="caution">
    <text evidence="2">The sequence shown here is derived from an EMBL/GenBank/DDBJ whole genome shotgun (WGS) entry which is preliminary data.</text>
</comment>
<dbReference type="NCBIfam" id="TIGR01764">
    <property type="entry name" value="excise"/>
    <property type="match status" value="1"/>
</dbReference>